<dbReference type="EMBL" id="JACHEH010000002">
    <property type="protein sequence ID" value="MBB6167263.1"/>
    <property type="molecule type" value="Genomic_DNA"/>
</dbReference>
<dbReference type="Proteomes" id="UP000588017">
    <property type="component" value="Unassembled WGS sequence"/>
</dbReference>
<dbReference type="RefSeq" id="WP_183332651.1">
    <property type="nucleotide sequence ID" value="NZ_BMHX01000002.1"/>
</dbReference>
<dbReference type="AlphaFoldDB" id="A0A841KCT5"/>
<comment type="caution">
    <text evidence="1">The sequence shown here is derived from an EMBL/GenBank/DDBJ whole genome shotgun (WGS) entry which is preliminary data.</text>
</comment>
<protein>
    <submittedName>
        <fullName evidence="1">Uncharacterized protein</fullName>
    </submittedName>
</protein>
<evidence type="ECO:0000313" key="2">
    <source>
        <dbReference type="Proteomes" id="UP000588017"/>
    </source>
</evidence>
<evidence type="ECO:0000313" key="1">
    <source>
        <dbReference type="EMBL" id="MBB6167263.1"/>
    </source>
</evidence>
<accession>A0A841KCT5</accession>
<organism evidence="1 2">
    <name type="scientific">Chelatococcus composti</name>
    <dbReference type="NCBI Taxonomy" id="1743235"/>
    <lineage>
        <taxon>Bacteria</taxon>
        <taxon>Pseudomonadati</taxon>
        <taxon>Pseudomonadota</taxon>
        <taxon>Alphaproteobacteria</taxon>
        <taxon>Hyphomicrobiales</taxon>
        <taxon>Chelatococcaceae</taxon>
        <taxon>Chelatococcus</taxon>
    </lineage>
</organism>
<sequence>MNAITAISSLIGSGVKPVDSVEPTRTVQDFQWSLQEAQALWASQAASADGDGLPAVVGAMRDRILPLFERRSDVAELAEEVSTGSPQEDVLAFFEQIKEKAGEEREHHLTMQLIITAFTGLISTMKMLLRG</sequence>
<keyword evidence="2" id="KW-1185">Reference proteome</keyword>
<name>A0A841KCT5_9HYPH</name>
<proteinExistence type="predicted"/>
<gene>
    <name evidence="1" type="ORF">HNQ73_000881</name>
</gene>
<reference evidence="1 2" key="1">
    <citation type="submission" date="2020-08" db="EMBL/GenBank/DDBJ databases">
        <title>Genomic Encyclopedia of Type Strains, Phase IV (KMG-IV): sequencing the most valuable type-strain genomes for metagenomic binning, comparative biology and taxonomic classification.</title>
        <authorList>
            <person name="Goeker M."/>
        </authorList>
    </citation>
    <scope>NUCLEOTIDE SEQUENCE [LARGE SCALE GENOMIC DNA]</scope>
    <source>
        <strain evidence="1 2">DSM 101465</strain>
    </source>
</reference>